<feature type="region of interest" description="Disordered" evidence="12">
    <location>
        <begin position="79"/>
        <end position="104"/>
    </location>
</feature>
<comment type="similarity">
    <text evidence="3 11">Belongs to the CND2 (condensin subunit 2) family.</text>
</comment>
<keyword evidence="7 11" id="KW-0132">Cell division</keyword>
<dbReference type="GO" id="GO:0005737">
    <property type="term" value="C:cytoplasm"/>
    <property type="evidence" value="ECO:0007669"/>
    <property type="project" value="UniProtKB-SubCell"/>
</dbReference>
<evidence type="ECO:0000256" key="11">
    <source>
        <dbReference type="PIRNR" id="PIRNR017126"/>
    </source>
</evidence>
<dbReference type="GO" id="GO:0000796">
    <property type="term" value="C:condensin complex"/>
    <property type="evidence" value="ECO:0007669"/>
    <property type="project" value="InterPro"/>
</dbReference>
<keyword evidence="5" id="KW-0158">Chromosome</keyword>
<dbReference type="RefSeq" id="XP_040775912.1">
    <property type="nucleotide sequence ID" value="XM_040917382.1"/>
</dbReference>
<feature type="compositionally biased region" description="Low complexity" evidence="12">
    <location>
        <begin position="793"/>
        <end position="807"/>
    </location>
</feature>
<evidence type="ECO:0000256" key="7">
    <source>
        <dbReference type="ARBA" id="ARBA00022618"/>
    </source>
</evidence>
<keyword evidence="9 11" id="KW-0226">DNA condensation</keyword>
<evidence type="ECO:0000256" key="1">
    <source>
        <dbReference type="ARBA" id="ARBA00004286"/>
    </source>
</evidence>
<dbReference type="OrthoDB" id="362021at2759"/>
<accession>A0A9P4Y1R4</accession>
<evidence type="ECO:0000256" key="8">
    <source>
        <dbReference type="ARBA" id="ARBA00022776"/>
    </source>
</evidence>
<dbReference type="PANTHER" id="PTHR13108">
    <property type="entry name" value="CONDENSIN COMPLEX SUBUNIT 2"/>
    <property type="match status" value="1"/>
</dbReference>
<dbReference type="InterPro" id="IPR022816">
    <property type="entry name" value="Condensin_barren_su2"/>
</dbReference>
<dbReference type="Pfam" id="PF05786">
    <property type="entry name" value="Cnd2"/>
    <property type="match status" value="1"/>
</dbReference>
<name>A0A9P4Y1R4_CRYP1</name>
<dbReference type="PANTHER" id="PTHR13108:SF9">
    <property type="entry name" value="CONDENSIN COMPLEX SUBUNIT 2"/>
    <property type="match status" value="1"/>
</dbReference>
<evidence type="ECO:0000256" key="12">
    <source>
        <dbReference type="SAM" id="MobiDB-lite"/>
    </source>
</evidence>
<feature type="compositionally biased region" description="Acidic residues" evidence="12">
    <location>
        <begin position="323"/>
        <end position="338"/>
    </location>
</feature>
<keyword evidence="14" id="KW-1185">Reference proteome</keyword>
<feature type="region of interest" description="Disordered" evidence="12">
    <location>
        <begin position="779"/>
        <end position="809"/>
    </location>
</feature>
<comment type="function">
    <text evidence="11">Regulatory subunit of the condensin complex, a complex required for conversion of interphase chromatin into mitotic-like condense chromosomes.</text>
</comment>
<evidence type="ECO:0000256" key="10">
    <source>
        <dbReference type="ARBA" id="ARBA00023306"/>
    </source>
</evidence>
<evidence type="ECO:0000256" key="3">
    <source>
        <dbReference type="ARBA" id="ARBA00009471"/>
    </source>
</evidence>
<comment type="caution">
    <text evidence="13">The sequence shown here is derived from an EMBL/GenBank/DDBJ whole genome shotgun (WGS) entry which is preliminary data.</text>
</comment>
<feature type="region of interest" description="Disordered" evidence="12">
    <location>
        <begin position="302"/>
        <end position="355"/>
    </location>
</feature>
<keyword evidence="10 11" id="KW-0131">Cell cycle</keyword>
<evidence type="ECO:0000313" key="13">
    <source>
        <dbReference type="EMBL" id="KAF3764951.1"/>
    </source>
</evidence>
<proteinExistence type="inferred from homology"/>
<evidence type="ECO:0000256" key="2">
    <source>
        <dbReference type="ARBA" id="ARBA00004496"/>
    </source>
</evidence>
<protein>
    <recommendedName>
        <fullName evidence="4 11">Condensin complex subunit 2</fullName>
    </recommendedName>
</protein>
<feature type="region of interest" description="Disordered" evidence="12">
    <location>
        <begin position="1"/>
        <end position="53"/>
    </location>
</feature>
<evidence type="ECO:0000313" key="14">
    <source>
        <dbReference type="Proteomes" id="UP000803844"/>
    </source>
</evidence>
<dbReference type="GO" id="GO:0007076">
    <property type="term" value="P:mitotic chromosome condensation"/>
    <property type="evidence" value="ECO:0007669"/>
    <property type="project" value="InterPro"/>
</dbReference>
<dbReference type="GO" id="GO:0051301">
    <property type="term" value="P:cell division"/>
    <property type="evidence" value="ECO:0007669"/>
    <property type="project" value="UniProtKB-KW"/>
</dbReference>
<keyword evidence="8 11" id="KW-0498">Mitosis</keyword>
<evidence type="ECO:0000256" key="9">
    <source>
        <dbReference type="ARBA" id="ARBA00023067"/>
    </source>
</evidence>
<dbReference type="EMBL" id="MU032348">
    <property type="protein sequence ID" value="KAF3764951.1"/>
    <property type="molecule type" value="Genomic_DNA"/>
</dbReference>
<evidence type="ECO:0000256" key="5">
    <source>
        <dbReference type="ARBA" id="ARBA00022454"/>
    </source>
</evidence>
<feature type="compositionally biased region" description="Acidic residues" evidence="12">
    <location>
        <begin position="217"/>
        <end position="231"/>
    </location>
</feature>
<evidence type="ECO:0000256" key="6">
    <source>
        <dbReference type="ARBA" id="ARBA00022490"/>
    </source>
</evidence>
<feature type="region of interest" description="Disordered" evidence="12">
    <location>
        <begin position="204"/>
        <end position="249"/>
    </location>
</feature>
<evidence type="ECO:0000256" key="4">
    <source>
        <dbReference type="ARBA" id="ARBA00016065"/>
    </source>
</evidence>
<feature type="compositionally biased region" description="Polar residues" evidence="12">
    <location>
        <begin position="9"/>
        <end position="32"/>
    </location>
</feature>
<reference evidence="13" key="1">
    <citation type="journal article" date="2020" name="Phytopathology">
        <title>Genome sequence of the chestnut blight fungus Cryphonectria parasitica EP155: A fundamental resource for an archetypical invasive plant pathogen.</title>
        <authorList>
            <person name="Crouch J.A."/>
            <person name="Dawe A."/>
            <person name="Aerts A."/>
            <person name="Barry K."/>
            <person name="Churchill A.C.L."/>
            <person name="Grimwood J."/>
            <person name="Hillman B."/>
            <person name="Milgroom M.G."/>
            <person name="Pangilinan J."/>
            <person name="Smith M."/>
            <person name="Salamov A."/>
            <person name="Schmutz J."/>
            <person name="Yadav J."/>
            <person name="Grigoriev I.V."/>
            <person name="Nuss D."/>
        </authorList>
    </citation>
    <scope>NUCLEOTIDE SEQUENCE</scope>
    <source>
        <strain evidence="13">EP155</strain>
    </source>
</reference>
<gene>
    <name evidence="13" type="ORF">M406DRAFT_260624</name>
</gene>
<dbReference type="Proteomes" id="UP000803844">
    <property type="component" value="Unassembled WGS sequence"/>
</dbReference>
<organism evidence="13 14">
    <name type="scientific">Cryphonectria parasitica (strain ATCC 38755 / EP155)</name>
    <dbReference type="NCBI Taxonomy" id="660469"/>
    <lineage>
        <taxon>Eukaryota</taxon>
        <taxon>Fungi</taxon>
        <taxon>Dikarya</taxon>
        <taxon>Ascomycota</taxon>
        <taxon>Pezizomycotina</taxon>
        <taxon>Sordariomycetes</taxon>
        <taxon>Sordariomycetidae</taxon>
        <taxon>Diaporthales</taxon>
        <taxon>Cryphonectriaceae</taxon>
        <taxon>Cryphonectria-Endothia species complex</taxon>
        <taxon>Cryphonectria</taxon>
    </lineage>
</organism>
<sequence length="874" mass="96377">MARVAQIPRANSSAPSRSGSRVTSGSMTNSPFKSPVKIPLNDDAEEKARRLHSRQALQEAHVNKLKAAASTPLRKASVNLNDLENDSPASPPQRQKTPRPRARTLVGDDEDVVVSGTAVTPMKRVPILANFEEWMKMATDNKINATNSWNFALIDYFHDMSLLKEGDGVNFQKASCTLDGCVKIYTSRVDSVATETGKLLSGLADSRDSKKKRGEGEDGEGEDSEEEVDEDGNVRKKPKRKAQRSSEATLAPSFASLQLKKFELEFAVDPLFKKASADFDEGGAKGLLLNHLMIDSKGRIVFDSSDDSVDSSETKKKRKRGDDEEGEVDEEDQSDAESETSTVQPSQEAEEEEDVEIDLATLGGRFFPDPSRLDALDVCPSLKTFDLGDPSGSLDIPFLRAPEDWRQEQEKEAAERALGDTSGMEIDDDNLLGFDDGEGLGDFSIGGDEAALEPQMRVFDAGLGEDGAEGEGNDMMDTSGNDDFNVSMMHAQKPDRMHEDILAYFDQALQKNWSNAEHWRIKKIKDINKPAQTKQRKEKEPFEIDFASPMTTALGEVLYTQATSNNAISLQKKDWKSKTRNLLPDDKHFNSKQLLSLFLKPKARMGRRRGVGKRGVFGNADTRQNVPEGEMNEAFWAAQKAPMQSIEGNDDDAALPQGDYDANFFQDDGLPFAGDLDDDDDEFADARDHFSPGADPGAMETIGATGAFNGLTVTNPADLAFGTMLVTQNRRVRPEYVNYARVAKKVDIRKLKESIWQGMDMERLDSVSPAPSRALGVKSNAFSQLPPPPPIPEESNNEPPAPSENNPTLKFTNLVNDLQKVYPKPVMDDISTSFCFICVLHLANEKGLLIENTEQLTDLTIRKDWTAEITEGDA</sequence>
<dbReference type="GeneID" id="63834511"/>
<dbReference type="AlphaFoldDB" id="A0A9P4Y1R4"/>
<comment type="subcellular location">
    <subcellularLocation>
        <location evidence="1">Chromosome</location>
    </subcellularLocation>
    <subcellularLocation>
        <location evidence="2">Cytoplasm</location>
    </subcellularLocation>
</comment>
<keyword evidence="6" id="KW-0963">Cytoplasm</keyword>
<dbReference type="PIRSF" id="PIRSF017126">
    <property type="entry name" value="Condensin_H"/>
    <property type="match status" value="1"/>
</dbReference>
<dbReference type="GO" id="GO:0003682">
    <property type="term" value="F:chromatin binding"/>
    <property type="evidence" value="ECO:0007669"/>
    <property type="project" value="TreeGrafter"/>
</dbReference>